<reference evidence="7 8" key="1">
    <citation type="submission" date="2014-04" db="EMBL/GenBank/DDBJ databases">
        <authorList>
            <consortium name="DOE Joint Genome Institute"/>
            <person name="Kuo A."/>
            <person name="Zuccaro A."/>
            <person name="Kohler A."/>
            <person name="Nagy L.G."/>
            <person name="Floudas D."/>
            <person name="Copeland A."/>
            <person name="Barry K.W."/>
            <person name="Cichocki N."/>
            <person name="Veneault-Fourrey C."/>
            <person name="LaButti K."/>
            <person name="Lindquist E.A."/>
            <person name="Lipzen A."/>
            <person name="Lundell T."/>
            <person name="Morin E."/>
            <person name="Murat C."/>
            <person name="Sun H."/>
            <person name="Tunlid A."/>
            <person name="Henrissat B."/>
            <person name="Grigoriev I.V."/>
            <person name="Hibbett D.S."/>
            <person name="Martin F."/>
            <person name="Nordberg H.P."/>
            <person name="Cantor M.N."/>
            <person name="Hua S.X."/>
        </authorList>
    </citation>
    <scope>NUCLEOTIDE SEQUENCE [LARGE SCALE GENOMIC DNA]</scope>
    <source>
        <strain evidence="7 8">MAFF 305830</strain>
    </source>
</reference>
<comment type="similarity">
    <text evidence="1">Belongs to the 5'-3' exonuclease family. XRN2/RAT1 subfamily.</text>
</comment>
<feature type="domain" description="Xrn1 N-terminal" evidence="6">
    <location>
        <begin position="1"/>
        <end position="238"/>
    </location>
</feature>
<dbReference type="GO" id="GO:0000956">
    <property type="term" value="P:nuclear-transcribed mRNA catabolic process"/>
    <property type="evidence" value="ECO:0007669"/>
    <property type="project" value="TreeGrafter"/>
</dbReference>
<dbReference type="STRING" id="933852.A0A0C2WW74"/>
<evidence type="ECO:0000256" key="4">
    <source>
        <dbReference type="ARBA" id="ARBA00022801"/>
    </source>
</evidence>
<evidence type="ECO:0000259" key="6">
    <source>
        <dbReference type="Pfam" id="PF03159"/>
    </source>
</evidence>
<organism evidence="7 8">
    <name type="scientific">Serendipita vermifera MAFF 305830</name>
    <dbReference type="NCBI Taxonomy" id="933852"/>
    <lineage>
        <taxon>Eukaryota</taxon>
        <taxon>Fungi</taxon>
        <taxon>Dikarya</taxon>
        <taxon>Basidiomycota</taxon>
        <taxon>Agaricomycotina</taxon>
        <taxon>Agaricomycetes</taxon>
        <taxon>Sebacinales</taxon>
        <taxon>Serendipitaceae</taxon>
        <taxon>Serendipita</taxon>
    </lineage>
</organism>
<dbReference type="OrthoDB" id="372487at2759"/>
<keyword evidence="5" id="KW-0269">Exonuclease</keyword>
<evidence type="ECO:0000256" key="5">
    <source>
        <dbReference type="ARBA" id="ARBA00022839"/>
    </source>
</evidence>
<dbReference type="AlphaFoldDB" id="A0A0C2WW74"/>
<dbReference type="GO" id="GO:0005634">
    <property type="term" value="C:nucleus"/>
    <property type="evidence" value="ECO:0007669"/>
    <property type="project" value="TreeGrafter"/>
</dbReference>
<dbReference type="InterPro" id="IPR027073">
    <property type="entry name" value="5_3_exoribonuclease"/>
</dbReference>
<keyword evidence="8" id="KW-1185">Reference proteome</keyword>
<dbReference type="GO" id="GO:0004534">
    <property type="term" value="F:5'-3' RNA exonuclease activity"/>
    <property type="evidence" value="ECO:0007669"/>
    <property type="project" value="TreeGrafter"/>
</dbReference>
<dbReference type="Pfam" id="PF03159">
    <property type="entry name" value="XRN_N"/>
    <property type="match status" value="1"/>
</dbReference>
<protein>
    <recommendedName>
        <fullName evidence="6">Xrn1 N-terminal domain-containing protein</fullName>
    </recommendedName>
</protein>
<dbReference type="CDD" id="cd18673">
    <property type="entry name" value="PIN_XRN1-2-like"/>
    <property type="match status" value="1"/>
</dbReference>
<gene>
    <name evidence="7" type="ORF">M408DRAFT_101852</name>
</gene>
<dbReference type="Proteomes" id="UP000054097">
    <property type="component" value="Unassembled WGS sequence"/>
</dbReference>
<dbReference type="PANTHER" id="PTHR12341">
    <property type="entry name" value="5'-&gt;3' EXORIBONUCLEASE"/>
    <property type="match status" value="1"/>
</dbReference>
<name>A0A0C2WW74_SERVB</name>
<keyword evidence="4" id="KW-0378">Hydrolase</keyword>
<dbReference type="GO" id="GO:0006397">
    <property type="term" value="P:mRNA processing"/>
    <property type="evidence" value="ECO:0007669"/>
    <property type="project" value="UniProtKB-KW"/>
</dbReference>
<sequence>MGVPALFRWLSKKYPKTVTHVAEDKPSTMTDDDGNEYMVPVDITTPNPNGFEMDNLYLDMNGIVHPCTHPEGKPAPTTEQEMMLEIFIYTERVVNMVRPRKLLFMAIDGVAPRAKMNQQRSRRFRSAQEAKEKEEQRLEGIALFEAMGKTVTDETKNAKTWDSNAITPGTPFMMLLAESLRYWVVKKLNSDPGWKNLEVIISDASVPGEGEHKIMDFIRRQRISPHHDPNTKHVIYGLMSSHRITKLVVEYAAKRVITRLSVRWTSLL</sequence>
<dbReference type="GO" id="GO:0003723">
    <property type="term" value="F:RNA binding"/>
    <property type="evidence" value="ECO:0007669"/>
    <property type="project" value="TreeGrafter"/>
</dbReference>
<dbReference type="FunFam" id="3.40.50.12390:FF:000003">
    <property type="entry name" value="5'-3' exoribonuclease"/>
    <property type="match status" value="1"/>
</dbReference>
<dbReference type="Gene3D" id="3.40.50.12390">
    <property type="match status" value="2"/>
</dbReference>
<dbReference type="InterPro" id="IPR004859">
    <property type="entry name" value="Xrn1_N"/>
</dbReference>
<keyword evidence="2" id="KW-0507">mRNA processing</keyword>
<evidence type="ECO:0000256" key="1">
    <source>
        <dbReference type="ARBA" id="ARBA00006994"/>
    </source>
</evidence>
<evidence type="ECO:0000256" key="2">
    <source>
        <dbReference type="ARBA" id="ARBA00022664"/>
    </source>
</evidence>
<accession>A0A0C2WW74</accession>
<reference evidence="8" key="2">
    <citation type="submission" date="2015-01" db="EMBL/GenBank/DDBJ databases">
        <title>Evolutionary Origins and Diversification of the Mycorrhizal Mutualists.</title>
        <authorList>
            <consortium name="DOE Joint Genome Institute"/>
            <consortium name="Mycorrhizal Genomics Consortium"/>
            <person name="Kohler A."/>
            <person name="Kuo A."/>
            <person name="Nagy L.G."/>
            <person name="Floudas D."/>
            <person name="Copeland A."/>
            <person name="Barry K.W."/>
            <person name="Cichocki N."/>
            <person name="Veneault-Fourrey C."/>
            <person name="LaButti K."/>
            <person name="Lindquist E.A."/>
            <person name="Lipzen A."/>
            <person name="Lundell T."/>
            <person name="Morin E."/>
            <person name="Murat C."/>
            <person name="Riley R."/>
            <person name="Ohm R."/>
            <person name="Sun H."/>
            <person name="Tunlid A."/>
            <person name="Henrissat B."/>
            <person name="Grigoriev I.V."/>
            <person name="Hibbett D.S."/>
            <person name="Martin F."/>
        </authorList>
    </citation>
    <scope>NUCLEOTIDE SEQUENCE [LARGE SCALE GENOMIC DNA]</scope>
    <source>
        <strain evidence="8">MAFF 305830</strain>
    </source>
</reference>
<proteinExistence type="inferred from homology"/>
<evidence type="ECO:0000256" key="3">
    <source>
        <dbReference type="ARBA" id="ARBA00022722"/>
    </source>
</evidence>
<evidence type="ECO:0000313" key="7">
    <source>
        <dbReference type="EMBL" id="KIM21602.1"/>
    </source>
</evidence>
<evidence type="ECO:0000313" key="8">
    <source>
        <dbReference type="Proteomes" id="UP000054097"/>
    </source>
</evidence>
<dbReference type="PANTHER" id="PTHR12341:SF41">
    <property type="entry name" value="5'-3' EXORIBONUCLEASE 2"/>
    <property type="match status" value="1"/>
</dbReference>
<dbReference type="HOGENOM" id="CLU_006038_4_2_1"/>
<dbReference type="EMBL" id="KN824377">
    <property type="protein sequence ID" value="KIM21602.1"/>
    <property type="molecule type" value="Genomic_DNA"/>
</dbReference>
<keyword evidence="3" id="KW-0540">Nuclease</keyword>